<evidence type="ECO:0000313" key="10">
    <source>
        <dbReference type="EMBL" id="KAJ7736362.1"/>
    </source>
</evidence>
<accession>A0AAD7I798</accession>
<feature type="compositionally biased region" description="Basic and acidic residues" evidence="6">
    <location>
        <begin position="385"/>
        <end position="396"/>
    </location>
</feature>
<sequence>MCAVAFVVALVLLLLSEPHHYQMDGICKVLDGIDLIAVTSTRSGKTGYLFLSILVMIAISKMPSLCPSIKFPKDPAIVVVCPTNSIEGQMEESLGKLGISALALNSDTVGAGRIRGEDLWIKARAGVSMLILGPEQLISKGFRDLLAFQPFYDRVCALGVDEIHLLVLWDLGFRKPFLQIGFMRARFRAGIPLIGLTATLLADPKVQNAIFSLLGVNRGEFHLIRRSNARHDVQLLFRQLYSGIDGHSFPEIAWVLDTRDKTLIFGNTIGLVHHLKSYLNEALSIDSNRDIQIRTYTGLDWADTKRQTLSDFVDNPDCQIIITTNSLAQGNNIKAIETVIHIGEPESVEMYVQKPGRVRPGALNPRAIYYISSTRMELAGKIVRQTDAENEADTKKAGTSGPRMSRSTAEVLTAKCKPAEQDHQFDNPPSDSPCPCKTCNASPPTPRPELCRCSDCTPEPRSHEHYEPPAKKKKAPSDIPAGKRLTKIMKEAGHSCLEEFRLFIWSEASDRNMGLIPLAEFLPDVVITQLLDRFAKIKTATDLTPFISSIAGLAGYHGQLFEVLVELGKEFKKMKSLKGAAQKK</sequence>
<feature type="compositionally biased region" description="Basic and acidic residues" evidence="6">
    <location>
        <begin position="458"/>
        <end position="470"/>
    </location>
</feature>
<dbReference type="InterPro" id="IPR027417">
    <property type="entry name" value="P-loop_NTPase"/>
</dbReference>
<proteinExistence type="inferred from homology"/>
<dbReference type="Pfam" id="PF00270">
    <property type="entry name" value="DEAD"/>
    <property type="match status" value="1"/>
</dbReference>
<feature type="chain" id="PRO_5042160488" description="DNA 3'-5' helicase" evidence="7">
    <location>
        <begin position="17"/>
        <end position="584"/>
    </location>
</feature>
<keyword evidence="3" id="KW-0067">ATP-binding</keyword>
<feature type="signal peptide" evidence="7">
    <location>
        <begin position="1"/>
        <end position="16"/>
    </location>
</feature>
<evidence type="ECO:0000256" key="1">
    <source>
        <dbReference type="ARBA" id="ARBA00005446"/>
    </source>
</evidence>
<keyword evidence="10" id="KW-0378">Hydrolase</keyword>
<dbReference type="GO" id="GO:0043138">
    <property type="term" value="F:3'-5' DNA helicase activity"/>
    <property type="evidence" value="ECO:0007669"/>
    <property type="project" value="UniProtKB-EC"/>
</dbReference>
<feature type="domain" description="Helicase C-terminal" evidence="9">
    <location>
        <begin position="248"/>
        <end position="412"/>
    </location>
</feature>
<dbReference type="GO" id="GO:0016787">
    <property type="term" value="F:hydrolase activity"/>
    <property type="evidence" value="ECO:0007669"/>
    <property type="project" value="UniProtKB-KW"/>
</dbReference>
<dbReference type="InterPro" id="IPR001650">
    <property type="entry name" value="Helicase_C-like"/>
</dbReference>
<evidence type="ECO:0000259" key="8">
    <source>
        <dbReference type="PROSITE" id="PS51192"/>
    </source>
</evidence>
<dbReference type="GO" id="GO:0003676">
    <property type="term" value="F:nucleic acid binding"/>
    <property type="evidence" value="ECO:0007669"/>
    <property type="project" value="InterPro"/>
</dbReference>
<name>A0AAD7I798_9AGAR</name>
<dbReference type="Gene3D" id="3.40.50.300">
    <property type="entry name" value="P-loop containing nucleotide triphosphate hydrolases"/>
    <property type="match status" value="2"/>
</dbReference>
<evidence type="ECO:0000259" key="9">
    <source>
        <dbReference type="PROSITE" id="PS51194"/>
    </source>
</evidence>
<dbReference type="Proteomes" id="UP001215280">
    <property type="component" value="Unassembled WGS sequence"/>
</dbReference>
<evidence type="ECO:0000256" key="3">
    <source>
        <dbReference type="ARBA" id="ARBA00022840"/>
    </source>
</evidence>
<comment type="similarity">
    <text evidence="1">Belongs to the helicase family. RecQ subfamily.</text>
</comment>
<dbReference type="Pfam" id="PF00271">
    <property type="entry name" value="Helicase_C"/>
    <property type="match status" value="1"/>
</dbReference>
<evidence type="ECO:0000256" key="4">
    <source>
        <dbReference type="ARBA" id="ARBA00034617"/>
    </source>
</evidence>
<evidence type="ECO:0000256" key="5">
    <source>
        <dbReference type="ARBA" id="ARBA00034808"/>
    </source>
</evidence>
<dbReference type="GO" id="GO:0005634">
    <property type="term" value="C:nucleus"/>
    <property type="evidence" value="ECO:0007669"/>
    <property type="project" value="TreeGrafter"/>
</dbReference>
<dbReference type="GO" id="GO:0009378">
    <property type="term" value="F:four-way junction helicase activity"/>
    <property type="evidence" value="ECO:0007669"/>
    <property type="project" value="TreeGrafter"/>
</dbReference>
<dbReference type="SMART" id="SM00487">
    <property type="entry name" value="DEXDc"/>
    <property type="match status" value="1"/>
</dbReference>
<feature type="region of interest" description="Disordered" evidence="6">
    <location>
        <begin position="385"/>
        <end position="478"/>
    </location>
</feature>
<dbReference type="InterPro" id="IPR011545">
    <property type="entry name" value="DEAD/DEAH_box_helicase_dom"/>
</dbReference>
<gene>
    <name evidence="10" type="ORF">DFH07DRAFT_779708</name>
</gene>
<evidence type="ECO:0000313" key="11">
    <source>
        <dbReference type="Proteomes" id="UP001215280"/>
    </source>
</evidence>
<reference evidence="10" key="1">
    <citation type="submission" date="2023-03" db="EMBL/GenBank/DDBJ databases">
        <title>Massive genome expansion in bonnet fungi (Mycena s.s.) driven by repeated elements and novel gene families across ecological guilds.</title>
        <authorList>
            <consortium name="Lawrence Berkeley National Laboratory"/>
            <person name="Harder C.B."/>
            <person name="Miyauchi S."/>
            <person name="Viragh M."/>
            <person name="Kuo A."/>
            <person name="Thoen E."/>
            <person name="Andreopoulos B."/>
            <person name="Lu D."/>
            <person name="Skrede I."/>
            <person name="Drula E."/>
            <person name="Henrissat B."/>
            <person name="Morin E."/>
            <person name="Kohler A."/>
            <person name="Barry K."/>
            <person name="LaButti K."/>
            <person name="Morin E."/>
            <person name="Salamov A."/>
            <person name="Lipzen A."/>
            <person name="Mereny Z."/>
            <person name="Hegedus B."/>
            <person name="Baldrian P."/>
            <person name="Stursova M."/>
            <person name="Weitz H."/>
            <person name="Taylor A."/>
            <person name="Grigoriev I.V."/>
            <person name="Nagy L.G."/>
            <person name="Martin F."/>
            <person name="Kauserud H."/>
        </authorList>
    </citation>
    <scope>NUCLEOTIDE SEQUENCE</scope>
    <source>
        <strain evidence="10">CBHHK188m</strain>
    </source>
</reference>
<dbReference type="GO" id="GO:0000724">
    <property type="term" value="P:double-strand break repair via homologous recombination"/>
    <property type="evidence" value="ECO:0007669"/>
    <property type="project" value="TreeGrafter"/>
</dbReference>
<keyword evidence="11" id="KW-1185">Reference proteome</keyword>
<organism evidence="10 11">
    <name type="scientific">Mycena maculata</name>
    <dbReference type="NCBI Taxonomy" id="230809"/>
    <lineage>
        <taxon>Eukaryota</taxon>
        <taxon>Fungi</taxon>
        <taxon>Dikarya</taxon>
        <taxon>Basidiomycota</taxon>
        <taxon>Agaricomycotina</taxon>
        <taxon>Agaricomycetes</taxon>
        <taxon>Agaricomycetidae</taxon>
        <taxon>Agaricales</taxon>
        <taxon>Marasmiineae</taxon>
        <taxon>Mycenaceae</taxon>
        <taxon>Mycena</taxon>
    </lineage>
</organism>
<dbReference type="PANTHER" id="PTHR13710">
    <property type="entry name" value="DNA HELICASE RECQ FAMILY MEMBER"/>
    <property type="match status" value="1"/>
</dbReference>
<evidence type="ECO:0000256" key="2">
    <source>
        <dbReference type="ARBA" id="ARBA00022741"/>
    </source>
</evidence>
<keyword evidence="7" id="KW-0732">Signal</keyword>
<dbReference type="SUPFAM" id="SSF52540">
    <property type="entry name" value="P-loop containing nucleoside triphosphate hydrolases"/>
    <property type="match status" value="1"/>
</dbReference>
<evidence type="ECO:0000256" key="7">
    <source>
        <dbReference type="SAM" id="SignalP"/>
    </source>
</evidence>
<comment type="catalytic activity">
    <reaction evidence="4">
        <text>Couples ATP hydrolysis with the unwinding of duplex DNA by translocating in the 3'-5' direction.</text>
        <dbReference type="EC" id="5.6.2.4"/>
    </reaction>
</comment>
<dbReference type="PROSITE" id="PS51194">
    <property type="entry name" value="HELICASE_CTER"/>
    <property type="match status" value="1"/>
</dbReference>
<dbReference type="GO" id="GO:0005694">
    <property type="term" value="C:chromosome"/>
    <property type="evidence" value="ECO:0007669"/>
    <property type="project" value="TreeGrafter"/>
</dbReference>
<dbReference type="GO" id="GO:0005737">
    <property type="term" value="C:cytoplasm"/>
    <property type="evidence" value="ECO:0007669"/>
    <property type="project" value="TreeGrafter"/>
</dbReference>
<comment type="caution">
    <text evidence="10">The sequence shown here is derived from an EMBL/GenBank/DDBJ whole genome shotgun (WGS) entry which is preliminary data.</text>
</comment>
<dbReference type="InterPro" id="IPR014001">
    <property type="entry name" value="Helicase_ATP-bd"/>
</dbReference>
<dbReference type="EC" id="5.6.2.4" evidence="5"/>
<dbReference type="PANTHER" id="PTHR13710:SF120">
    <property type="entry name" value="BIFUNCTIONAL 3'-5' EXONUCLEASE_ATP-DEPENDENT HELICASE WRN"/>
    <property type="match status" value="1"/>
</dbReference>
<dbReference type="EMBL" id="JARJLG010000149">
    <property type="protein sequence ID" value="KAJ7736362.1"/>
    <property type="molecule type" value="Genomic_DNA"/>
</dbReference>
<keyword evidence="2" id="KW-0547">Nucleotide-binding</keyword>
<evidence type="ECO:0000256" key="6">
    <source>
        <dbReference type="SAM" id="MobiDB-lite"/>
    </source>
</evidence>
<dbReference type="GO" id="GO:0005524">
    <property type="term" value="F:ATP binding"/>
    <property type="evidence" value="ECO:0007669"/>
    <property type="project" value="UniProtKB-KW"/>
</dbReference>
<dbReference type="PROSITE" id="PS51192">
    <property type="entry name" value="HELICASE_ATP_BIND_1"/>
    <property type="match status" value="1"/>
</dbReference>
<protein>
    <recommendedName>
        <fullName evidence="5">DNA 3'-5' helicase</fullName>
        <ecNumber evidence="5">5.6.2.4</ecNumber>
    </recommendedName>
</protein>
<feature type="domain" description="Helicase ATP-binding" evidence="8">
    <location>
        <begin position="26"/>
        <end position="218"/>
    </location>
</feature>
<dbReference type="AlphaFoldDB" id="A0AAD7I798"/>